<evidence type="ECO:0000256" key="3">
    <source>
        <dbReference type="ARBA" id="ARBA00022729"/>
    </source>
</evidence>
<dbReference type="InterPro" id="IPR013783">
    <property type="entry name" value="Ig-like_fold"/>
</dbReference>
<dbReference type="InterPro" id="IPR055372">
    <property type="entry name" value="CBM96"/>
</dbReference>
<dbReference type="CDD" id="cd00063">
    <property type="entry name" value="FN3"/>
    <property type="match status" value="1"/>
</dbReference>
<evidence type="ECO:0000256" key="1">
    <source>
        <dbReference type="ARBA" id="ARBA00004613"/>
    </source>
</evidence>
<sequence length="156" mass="16649">AITDLAVSSRSETDISLSWSAATDNVGVKEYQVFVDDAYAGSTTGTSYTLNGLTSGTAYALNVRAKDAAGNIAYNSNILNAMTYYPNAQTNVTVNPSDDVFVRDGIPDYSFAARTNLDVGSRNPSNGQNKMSYLKFNIGGMRSISDARLRLYGSVG</sequence>
<evidence type="ECO:0000313" key="5">
    <source>
        <dbReference type="EMBL" id="AIA92047.1"/>
    </source>
</evidence>
<comment type="subcellular location">
    <subcellularLocation>
        <location evidence="1">Secreted</location>
    </subcellularLocation>
</comment>
<dbReference type="AlphaFoldDB" id="A0A060CAS9"/>
<reference evidence="5" key="1">
    <citation type="journal article" date="2013" name="Environ. Microbiol.">
        <title>Seasonally variable intestinal metagenomes of the red palm weevil (Rhynchophorus ferrugineus).</title>
        <authorList>
            <person name="Jia S."/>
            <person name="Zhang X."/>
            <person name="Zhang G."/>
            <person name="Yin A."/>
            <person name="Zhang S."/>
            <person name="Li F."/>
            <person name="Wang L."/>
            <person name="Zhao D."/>
            <person name="Yun Q."/>
            <person name="Tala"/>
            <person name="Wang J."/>
            <person name="Sun G."/>
            <person name="Baabdullah M."/>
            <person name="Yu X."/>
            <person name="Hu S."/>
            <person name="Al-Mssallem I.S."/>
            <person name="Yu J."/>
        </authorList>
    </citation>
    <scope>NUCLEOTIDE SEQUENCE</scope>
</reference>
<dbReference type="Gene3D" id="2.60.40.10">
    <property type="entry name" value="Immunoglobulins"/>
    <property type="match status" value="1"/>
</dbReference>
<dbReference type="Pfam" id="PF24517">
    <property type="entry name" value="CBM96"/>
    <property type="match status" value="1"/>
</dbReference>
<name>A0A060CAS9_9BACT</name>
<dbReference type="PROSITE" id="PS50853">
    <property type="entry name" value="FN3"/>
    <property type="match status" value="1"/>
</dbReference>
<dbReference type="SMART" id="SM00060">
    <property type="entry name" value="FN3"/>
    <property type="match status" value="1"/>
</dbReference>
<dbReference type="InterPro" id="IPR003961">
    <property type="entry name" value="FN3_dom"/>
</dbReference>
<organism evidence="5">
    <name type="scientific">uncultured Stigmatella sp</name>
    <dbReference type="NCBI Taxonomy" id="290608"/>
    <lineage>
        <taxon>Bacteria</taxon>
        <taxon>Pseudomonadati</taxon>
        <taxon>Myxococcota</taxon>
        <taxon>Myxococcia</taxon>
        <taxon>Myxococcales</taxon>
        <taxon>Cystobacterineae</taxon>
        <taxon>Archangiaceae</taxon>
        <taxon>Stigmatella</taxon>
        <taxon>environmental samples</taxon>
    </lineage>
</organism>
<dbReference type="Pfam" id="PF00041">
    <property type="entry name" value="fn3"/>
    <property type="match status" value="1"/>
</dbReference>
<dbReference type="SUPFAM" id="SSF49265">
    <property type="entry name" value="Fibronectin type III"/>
    <property type="match status" value="1"/>
</dbReference>
<dbReference type="EMBL" id="KF124727">
    <property type="protein sequence ID" value="AIA92047.1"/>
    <property type="molecule type" value="Genomic_DNA"/>
</dbReference>
<accession>A0A060CAS9</accession>
<keyword evidence="2" id="KW-0964">Secreted</keyword>
<evidence type="ECO:0000259" key="4">
    <source>
        <dbReference type="PROSITE" id="PS50853"/>
    </source>
</evidence>
<feature type="non-terminal residue" evidence="5">
    <location>
        <position position="1"/>
    </location>
</feature>
<feature type="non-terminal residue" evidence="5">
    <location>
        <position position="156"/>
    </location>
</feature>
<dbReference type="GO" id="GO:0005576">
    <property type="term" value="C:extracellular region"/>
    <property type="evidence" value="ECO:0007669"/>
    <property type="project" value="UniProtKB-SubCell"/>
</dbReference>
<dbReference type="InterPro" id="IPR036116">
    <property type="entry name" value="FN3_sf"/>
</dbReference>
<protein>
    <submittedName>
        <fullName evidence="5">CAZy families CBM12|GH18 protein</fullName>
    </submittedName>
</protein>
<feature type="domain" description="Fibronectin type-III" evidence="4">
    <location>
        <begin position="1"/>
        <end position="86"/>
    </location>
</feature>
<proteinExistence type="predicted"/>
<keyword evidence="3" id="KW-0732">Signal</keyword>
<evidence type="ECO:0000256" key="2">
    <source>
        <dbReference type="ARBA" id="ARBA00022525"/>
    </source>
</evidence>